<dbReference type="PANTHER" id="PTHR10947:SF0">
    <property type="entry name" value="PHENYLALANINE--TRNA LIGASE BETA SUBUNIT"/>
    <property type="match status" value="1"/>
</dbReference>
<dbReference type="SMART" id="SM00896">
    <property type="entry name" value="FDX-ACB"/>
    <property type="match status" value="1"/>
</dbReference>
<dbReference type="Proteomes" id="UP001275932">
    <property type="component" value="Unassembled WGS sequence"/>
</dbReference>
<comment type="subunit">
    <text evidence="3 15">Tetramer of two alpha and two beta subunits.</text>
</comment>
<dbReference type="Pfam" id="PF03484">
    <property type="entry name" value="B5"/>
    <property type="match status" value="1"/>
</dbReference>
<keyword evidence="12 15" id="KW-0648">Protein biosynthesis</keyword>
<keyword evidence="6 15" id="KW-0436">Ligase</keyword>
<evidence type="ECO:0000256" key="6">
    <source>
        <dbReference type="ARBA" id="ARBA00022598"/>
    </source>
</evidence>
<evidence type="ECO:0000256" key="16">
    <source>
        <dbReference type="PROSITE-ProRule" id="PRU00209"/>
    </source>
</evidence>
<dbReference type="SUPFAM" id="SSF54991">
    <property type="entry name" value="Anticodon-binding domain of PheRS"/>
    <property type="match status" value="1"/>
</dbReference>
<dbReference type="PROSITE" id="PS50886">
    <property type="entry name" value="TRBD"/>
    <property type="match status" value="1"/>
</dbReference>
<evidence type="ECO:0000256" key="10">
    <source>
        <dbReference type="ARBA" id="ARBA00022842"/>
    </source>
</evidence>
<dbReference type="SMART" id="SM00873">
    <property type="entry name" value="B3_4"/>
    <property type="match status" value="1"/>
</dbReference>
<feature type="domain" description="FDX-ACB" evidence="18">
    <location>
        <begin position="714"/>
        <end position="813"/>
    </location>
</feature>
<evidence type="ECO:0000256" key="7">
    <source>
        <dbReference type="ARBA" id="ARBA00022723"/>
    </source>
</evidence>
<feature type="binding site" evidence="15">
    <location>
        <position position="474"/>
    </location>
    <ligand>
        <name>Mg(2+)</name>
        <dbReference type="ChEBI" id="CHEBI:18420"/>
        <note>shared with alpha subunit</note>
    </ligand>
</feature>
<comment type="similarity">
    <text evidence="2 15">Belongs to the phenylalanyl-tRNA synthetase beta subunit family. Type 1 subfamily.</text>
</comment>
<evidence type="ECO:0000256" key="2">
    <source>
        <dbReference type="ARBA" id="ARBA00008653"/>
    </source>
</evidence>
<dbReference type="GO" id="GO:0004826">
    <property type="term" value="F:phenylalanine-tRNA ligase activity"/>
    <property type="evidence" value="ECO:0007669"/>
    <property type="project" value="UniProtKB-EC"/>
</dbReference>
<keyword evidence="9 15" id="KW-0067">ATP-binding</keyword>
<comment type="catalytic activity">
    <reaction evidence="14 15">
        <text>tRNA(Phe) + L-phenylalanine + ATP = L-phenylalanyl-tRNA(Phe) + AMP + diphosphate + H(+)</text>
        <dbReference type="Rhea" id="RHEA:19413"/>
        <dbReference type="Rhea" id="RHEA-COMP:9668"/>
        <dbReference type="Rhea" id="RHEA-COMP:9699"/>
        <dbReference type="ChEBI" id="CHEBI:15378"/>
        <dbReference type="ChEBI" id="CHEBI:30616"/>
        <dbReference type="ChEBI" id="CHEBI:33019"/>
        <dbReference type="ChEBI" id="CHEBI:58095"/>
        <dbReference type="ChEBI" id="CHEBI:78442"/>
        <dbReference type="ChEBI" id="CHEBI:78531"/>
        <dbReference type="ChEBI" id="CHEBI:456215"/>
        <dbReference type="EC" id="6.1.1.20"/>
    </reaction>
</comment>
<dbReference type="Pfam" id="PF17759">
    <property type="entry name" value="tRNA_synthFbeta"/>
    <property type="match status" value="1"/>
</dbReference>
<dbReference type="InterPro" id="IPR033714">
    <property type="entry name" value="tRNA_bind_bactPheRS"/>
</dbReference>
<dbReference type="SMART" id="SM00874">
    <property type="entry name" value="B5"/>
    <property type="match status" value="1"/>
</dbReference>
<dbReference type="EMBL" id="JALBUT010000003">
    <property type="protein sequence ID" value="MDX8415134.1"/>
    <property type="molecule type" value="Genomic_DNA"/>
</dbReference>
<evidence type="ECO:0000259" key="17">
    <source>
        <dbReference type="PROSITE" id="PS50886"/>
    </source>
</evidence>
<dbReference type="CDD" id="cd02796">
    <property type="entry name" value="tRNA_bind_bactPheRS"/>
    <property type="match status" value="1"/>
</dbReference>
<dbReference type="InterPro" id="IPR012340">
    <property type="entry name" value="NA-bd_OB-fold"/>
</dbReference>
<evidence type="ECO:0000256" key="8">
    <source>
        <dbReference type="ARBA" id="ARBA00022741"/>
    </source>
</evidence>
<dbReference type="InterPro" id="IPR005146">
    <property type="entry name" value="B3/B4_tRNA-bd"/>
</dbReference>
<evidence type="ECO:0000256" key="15">
    <source>
        <dbReference type="HAMAP-Rule" id="MF_00283"/>
    </source>
</evidence>
<keyword evidence="13 15" id="KW-0030">Aminoacyl-tRNA synthetase</keyword>
<dbReference type="InterPro" id="IPR020825">
    <property type="entry name" value="Phe-tRNA_synthase-like_B3/B4"/>
</dbReference>
<keyword evidence="11 16" id="KW-0694">RNA-binding</keyword>
<dbReference type="InterPro" id="IPR009061">
    <property type="entry name" value="DNA-bd_dom_put_sf"/>
</dbReference>
<dbReference type="Gene3D" id="3.50.40.10">
    <property type="entry name" value="Phenylalanyl-trna Synthetase, Chain B, domain 3"/>
    <property type="match status" value="1"/>
</dbReference>
<dbReference type="InterPro" id="IPR005121">
    <property type="entry name" value="Fdx_antiC-bd"/>
</dbReference>
<evidence type="ECO:0000313" key="21">
    <source>
        <dbReference type="Proteomes" id="UP001275932"/>
    </source>
</evidence>
<gene>
    <name evidence="15 20" type="primary">pheT</name>
    <name evidence="20" type="ORF">MOX91_02935</name>
</gene>
<evidence type="ECO:0000256" key="9">
    <source>
        <dbReference type="ARBA" id="ARBA00022840"/>
    </source>
</evidence>
<dbReference type="SUPFAM" id="SSF56037">
    <property type="entry name" value="PheT/TilS domain"/>
    <property type="match status" value="1"/>
</dbReference>
<keyword evidence="8 15" id="KW-0547">Nucleotide-binding</keyword>
<keyword evidence="5 16" id="KW-0820">tRNA-binding</keyword>
<name>A0ABU4WFZ3_9BACT</name>
<dbReference type="InterPro" id="IPR045060">
    <property type="entry name" value="Phe-tRNA-ligase_IIc_bsu"/>
</dbReference>
<evidence type="ECO:0000259" key="18">
    <source>
        <dbReference type="PROSITE" id="PS51447"/>
    </source>
</evidence>
<organism evidence="20 21">
    <name type="scientific">Intestinicryptomonas porci</name>
    <dbReference type="NCBI Taxonomy" id="2926320"/>
    <lineage>
        <taxon>Bacteria</taxon>
        <taxon>Pseudomonadati</taxon>
        <taxon>Verrucomicrobiota</taxon>
        <taxon>Opitutia</taxon>
        <taxon>Opitutales</taxon>
        <taxon>Intestinicryptomonaceae</taxon>
        <taxon>Intestinicryptomonas</taxon>
    </lineage>
</organism>
<evidence type="ECO:0000256" key="5">
    <source>
        <dbReference type="ARBA" id="ARBA00022555"/>
    </source>
</evidence>
<dbReference type="SUPFAM" id="SSF50249">
    <property type="entry name" value="Nucleic acid-binding proteins"/>
    <property type="match status" value="1"/>
</dbReference>
<keyword evidence="10 15" id="KW-0460">Magnesium</keyword>
<evidence type="ECO:0000256" key="13">
    <source>
        <dbReference type="ARBA" id="ARBA00023146"/>
    </source>
</evidence>
<dbReference type="InterPro" id="IPR004532">
    <property type="entry name" value="Phe-tRNA-ligase_IIc_bsu_bact"/>
</dbReference>
<comment type="caution">
    <text evidence="15">Lacks conserved residue(s) required for the propagation of feature annotation.</text>
</comment>
<keyword evidence="7 15" id="KW-0479">Metal-binding</keyword>
<feature type="binding site" evidence="15">
    <location>
        <position position="475"/>
    </location>
    <ligand>
        <name>Mg(2+)</name>
        <dbReference type="ChEBI" id="CHEBI:18420"/>
        <note>shared with alpha subunit</note>
    </ligand>
</feature>
<dbReference type="HAMAP" id="MF_00283">
    <property type="entry name" value="Phe_tRNA_synth_beta1"/>
    <property type="match status" value="1"/>
</dbReference>
<dbReference type="Gene3D" id="3.30.930.10">
    <property type="entry name" value="Bira Bifunctional Protein, Domain 2"/>
    <property type="match status" value="1"/>
</dbReference>
<dbReference type="Pfam" id="PF03147">
    <property type="entry name" value="FDX-ACB"/>
    <property type="match status" value="1"/>
</dbReference>
<comment type="caution">
    <text evidence="20">The sequence shown here is derived from an EMBL/GenBank/DDBJ whole genome shotgun (WGS) entry which is preliminary data.</text>
</comment>
<comment type="cofactor">
    <cofactor evidence="15">
        <name>Mg(2+)</name>
        <dbReference type="ChEBI" id="CHEBI:18420"/>
    </cofactor>
    <text evidence="15">Binds 2 magnesium ions per tetramer.</text>
</comment>
<dbReference type="InterPro" id="IPR041616">
    <property type="entry name" value="PheRS_beta_core"/>
</dbReference>
<feature type="domain" description="B5" evidence="19">
    <location>
        <begin position="411"/>
        <end position="487"/>
    </location>
</feature>
<dbReference type="InterPro" id="IPR045864">
    <property type="entry name" value="aa-tRNA-synth_II/BPL/LPL"/>
</dbReference>
<keyword evidence="21" id="KW-1185">Reference proteome</keyword>
<dbReference type="Pfam" id="PF01588">
    <property type="entry name" value="tRNA_bind"/>
    <property type="match status" value="1"/>
</dbReference>
<evidence type="ECO:0000256" key="4">
    <source>
        <dbReference type="ARBA" id="ARBA00022490"/>
    </source>
</evidence>
<dbReference type="InterPro" id="IPR036690">
    <property type="entry name" value="Fdx_antiC-bd_sf"/>
</dbReference>
<feature type="binding site" evidence="15">
    <location>
        <position position="471"/>
    </location>
    <ligand>
        <name>Mg(2+)</name>
        <dbReference type="ChEBI" id="CHEBI:18420"/>
        <note>shared with alpha subunit</note>
    </ligand>
</feature>
<evidence type="ECO:0000256" key="14">
    <source>
        <dbReference type="ARBA" id="ARBA00049255"/>
    </source>
</evidence>
<evidence type="ECO:0000256" key="12">
    <source>
        <dbReference type="ARBA" id="ARBA00022917"/>
    </source>
</evidence>
<dbReference type="RefSeq" id="WP_370396582.1">
    <property type="nucleotide sequence ID" value="NZ_JALBUT010000003.1"/>
</dbReference>
<feature type="domain" description="TRNA-binding" evidence="17">
    <location>
        <begin position="41"/>
        <end position="155"/>
    </location>
</feature>
<evidence type="ECO:0000259" key="19">
    <source>
        <dbReference type="PROSITE" id="PS51483"/>
    </source>
</evidence>
<dbReference type="PROSITE" id="PS51483">
    <property type="entry name" value="B5"/>
    <property type="match status" value="1"/>
</dbReference>
<dbReference type="Pfam" id="PF03483">
    <property type="entry name" value="B3_4"/>
    <property type="match status" value="1"/>
</dbReference>
<protein>
    <recommendedName>
        <fullName evidence="15">Phenylalanine--tRNA ligase beta subunit</fullName>
        <ecNumber evidence="15">6.1.1.20</ecNumber>
    </recommendedName>
    <alternativeName>
        <fullName evidence="15">Phenylalanyl-tRNA synthetase beta subunit</fullName>
        <shortName evidence="15">PheRS</shortName>
    </alternativeName>
</protein>
<dbReference type="SUPFAM" id="SSF46955">
    <property type="entry name" value="Putative DNA-binding domain"/>
    <property type="match status" value="1"/>
</dbReference>
<dbReference type="EC" id="6.1.1.20" evidence="15"/>
<reference evidence="20 21" key="1">
    <citation type="submission" date="2022-03" db="EMBL/GenBank/DDBJ databases">
        <title>Novel taxa within the pig intestine.</title>
        <authorList>
            <person name="Wylensek D."/>
            <person name="Bishof K."/>
            <person name="Afrizal A."/>
            <person name="Clavel T."/>
        </authorList>
    </citation>
    <scope>NUCLEOTIDE SEQUENCE [LARGE SCALE GENOMIC DNA]</scope>
    <source>
        <strain evidence="20 21">CLA-KB-P66</strain>
    </source>
</reference>
<keyword evidence="4 15" id="KW-0963">Cytoplasm</keyword>
<evidence type="ECO:0000256" key="11">
    <source>
        <dbReference type="ARBA" id="ARBA00022884"/>
    </source>
</evidence>
<dbReference type="PROSITE" id="PS51447">
    <property type="entry name" value="FDX_ACB"/>
    <property type="match status" value="1"/>
</dbReference>
<dbReference type="Gene3D" id="2.40.50.140">
    <property type="entry name" value="Nucleic acid-binding proteins"/>
    <property type="match status" value="1"/>
</dbReference>
<dbReference type="PANTHER" id="PTHR10947">
    <property type="entry name" value="PHENYLALANYL-TRNA SYNTHETASE BETA CHAIN AND LEUCINE-RICH REPEAT-CONTAINING PROTEIN 47"/>
    <property type="match status" value="1"/>
</dbReference>
<dbReference type="InterPro" id="IPR002547">
    <property type="entry name" value="tRNA-bd_dom"/>
</dbReference>
<evidence type="ECO:0000313" key="20">
    <source>
        <dbReference type="EMBL" id="MDX8415134.1"/>
    </source>
</evidence>
<dbReference type="InterPro" id="IPR005147">
    <property type="entry name" value="tRNA_synthase_B5-dom"/>
</dbReference>
<dbReference type="Gene3D" id="3.30.70.380">
    <property type="entry name" value="Ferrodoxin-fold anticodon-binding domain"/>
    <property type="match status" value="1"/>
</dbReference>
<evidence type="ECO:0000256" key="1">
    <source>
        <dbReference type="ARBA" id="ARBA00004496"/>
    </source>
</evidence>
<dbReference type="SUPFAM" id="SSF55681">
    <property type="entry name" value="Class II aaRS and biotin synthetases"/>
    <property type="match status" value="1"/>
</dbReference>
<proteinExistence type="inferred from homology"/>
<sequence>MKASLKWLNKYVDLSGISADEIAEALPMLGLEVESVETLGLKPLKNVVVGEILERVPHPDSDHLGVCQVKVEKNSDPIQIVCGASNYKVGDRVPVALEGAELPTPDGSVFKIKKSKLRGVESNGMMCSGREIGLGSDHSGLLILNMRPEIGTPINDVFTDSDTVFEIELTANRGDCASIIGIARELAAKFGRKLVKPELKSPAKYSEKSQSALLKSVELKTPNCPLYTATCIKGVKIAESPEWLKKDLESVGLRPINNVVDVTNYVLMEYGQPLHAFSAEHVRGSKIIVRQAEDGEKIKTLDGKEHILNASNTLICDAEGAVAIAGVMGGENSEVHSGTVDIILESAYFNPGNVRATSRKLGIATDASFRYARDVDPQGVFDGARRAVDLILETAGGAQDGDTVLVGSAPRKDRTISIDSSYVFKKLGFKIENSEIKSAFERLGFLVNEKSEGVFDVTVGSFRSEVDRPIDLVEELVRILGSDRIPDCGLKASGLLREDDATFRYNRDVADFLSGYGFNECQHYTLSDGKMLEKYFDFAESLRLDNPLTSDQDSLRPTLLLGLLKAAALNFDNGNVFEGLFENGRVFRMERDGLNEVCATAFVIPQNCGARSWKTRESADFFTAKKVASDILKTLGVDASRLQFKAFENSLWESGYCAECGIVGREGYEVRFGAVNLGVLKDFGIEKIIYAGEIVFKPEVAGRKKGVEKFKAFSAFPASSKDVSVLVEKSVSSGEVANEISKIAKGKLKNSFELESVKVFDVYEGKGLPENSKSLAFSLSFRSSDRTLKADEVNKVFDAICADLSKKYQVRAG</sequence>
<accession>A0ABU4WFZ3</accession>
<evidence type="ECO:0000256" key="3">
    <source>
        <dbReference type="ARBA" id="ARBA00011209"/>
    </source>
</evidence>
<comment type="subcellular location">
    <subcellularLocation>
        <location evidence="1 15">Cytoplasm</location>
    </subcellularLocation>
</comment>
<dbReference type="Gene3D" id="3.30.56.10">
    <property type="match status" value="2"/>
</dbReference>
<dbReference type="NCBIfam" id="TIGR00472">
    <property type="entry name" value="pheT_bact"/>
    <property type="match status" value="1"/>
</dbReference>